<gene>
    <name evidence="4" type="ORF">CSQ87_05350</name>
</gene>
<feature type="transmembrane region" description="Helical" evidence="1">
    <location>
        <begin position="555"/>
        <end position="576"/>
    </location>
</feature>
<keyword evidence="1" id="KW-0472">Membrane</keyword>
<keyword evidence="2" id="KW-0732">Signal</keyword>
<protein>
    <recommendedName>
        <fullName evidence="3">SpaA-like prealbumin fold domain-containing protein</fullName>
    </recommendedName>
</protein>
<keyword evidence="1" id="KW-1133">Transmembrane helix</keyword>
<dbReference type="InterPro" id="IPR026466">
    <property type="entry name" value="Fim_isopep_form_D2_dom"/>
</dbReference>
<accession>A0A2M9HF52</accession>
<dbReference type="InterPro" id="IPR013783">
    <property type="entry name" value="Ig-like_fold"/>
</dbReference>
<organism evidence="4 5">
    <name type="scientific">Bifidobacterium simiarum</name>
    <dbReference type="NCBI Taxonomy" id="2045441"/>
    <lineage>
        <taxon>Bacteria</taxon>
        <taxon>Bacillati</taxon>
        <taxon>Actinomycetota</taxon>
        <taxon>Actinomycetes</taxon>
        <taxon>Bifidobacteriales</taxon>
        <taxon>Bifidobacteriaceae</taxon>
        <taxon>Bifidobacterium</taxon>
    </lineage>
</organism>
<dbReference type="AlphaFoldDB" id="A0A2M9HF52"/>
<dbReference type="InterPro" id="IPR041033">
    <property type="entry name" value="SpaA_PFL_dom_1"/>
</dbReference>
<dbReference type="NCBIfam" id="TIGR04226">
    <property type="entry name" value="RrgB_K2N_iso_D2"/>
    <property type="match status" value="1"/>
</dbReference>
<feature type="chain" id="PRO_5014818953" description="SpaA-like prealbumin fold domain-containing protein" evidence="2">
    <location>
        <begin position="30"/>
        <end position="588"/>
    </location>
</feature>
<evidence type="ECO:0000313" key="5">
    <source>
        <dbReference type="Proteomes" id="UP000231451"/>
    </source>
</evidence>
<evidence type="ECO:0000256" key="1">
    <source>
        <dbReference type="SAM" id="Phobius"/>
    </source>
</evidence>
<dbReference type="Proteomes" id="UP000231451">
    <property type="component" value="Unassembled WGS sequence"/>
</dbReference>
<dbReference type="GO" id="GO:0005975">
    <property type="term" value="P:carbohydrate metabolic process"/>
    <property type="evidence" value="ECO:0007669"/>
    <property type="project" value="UniProtKB-ARBA"/>
</dbReference>
<evidence type="ECO:0000313" key="4">
    <source>
        <dbReference type="EMBL" id="PJM75431.1"/>
    </source>
</evidence>
<dbReference type="RefSeq" id="WP_100512848.1">
    <property type="nucleotide sequence ID" value="NZ_PEBK01000004.1"/>
</dbReference>
<keyword evidence="5" id="KW-1185">Reference proteome</keyword>
<evidence type="ECO:0000259" key="3">
    <source>
        <dbReference type="Pfam" id="PF17802"/>
    </source>
</evidence>
<keyword evidence="1" id="KW-0812">Transmembrane</keyword>
<sequence length="588" mass="61480">MKMRKLFAGLAAAATLLSGLAFGAATASADDTGTSVTTNATFTFKTDNVDQWTGRTIKYYKLADYVQYGTGADIKYGVKTATTADRGAIKTALDAAVGKTLTVPTDNTTDLMAWALQNGALNKEDTPWTGSTRNFARSLASNTAVTDALTEATLTGTDANRTISLSAGVYLFLDTAAITDTTISEGTNGNISNGTEQNGKDPTNNVGGKVVTQSAPIVLASGTVTNDTITDPVNGDNTIALKNHVTPVIKTFNDKDGTVSTGQTVQYTLKSDLPSVTTGFDNYKFSLTDTPGKGQTVDLSNNFTVKVGGKEIQAYDQTSNPTGYDLSFSDPAAAQAKSFKGDGTKTFTIDLSKYVNGNKDNEPLADTAVEVTYNVTINEEAKSNTSVPNSVEVNDNNSKATDKTSLTLGKFAFTKTDAQGNALAGAEFTITAVDTDATGKTDAVIPSEKDKVATSGSDGVVAFSGLADGVYEVTETKVPTGFLGHKDDNSTPSVAAKFKVTISKGAATKFENVDSYGLAPDLNNPTTDTNNNPNNLTDYKVKNVRNITELPKTGAAGIAMFLVLAAVLGGAGAVVYTQSRRTRRALHA</sequence>
<dbReference type="EMBL" id="PEBK01000004">
    <property type="protein sequence ID" value="PJM75431.1"/>
    <property type="molecule type" value="Genomic_DNA"/>
</dbReference>
<feature type="signal peptide" evidence="2">
    <location>
        <begin position="1"/>
        <end position="29"/>
    </location>
</feature>
<dbReference type="Gene3D" id="2.60.40.740">
    <property type="match status" value="1"/>
</dbReference>
<feature type="domain" description="SpaA-like prealbumin fold" evidence="3">
    <location>
        <begin position="409"/>
        <end position="486"/>
    </location>
</feature>
<name>A0A2M9HF52_9BIFI</name>
<dbReference type="Gene3D" id="2.60.40.10">
    <property type="entry name" value="Immunoglobulins"/>
    <property type="match status" value="1"/>
</dbReference>
<comment type="caution">
    <text evidence="4">The sequence shown here is derived from an EMBL/GenBank/DDBJ whole genome shotgun (WGS) entry which is preliminary data.</text>
</comment>
<reference evidence="4 5" key="1">
    <citation type="submission" date="2017-10" db="EMBL/GenBank/DDBJ databases">
        <title>Draft genome sequences of strains TRE 1, TRE 9, TRE H and TRI 7, isolated from tamarins, belonging to four potential novel Bifidobacterium species.</title>
        <authorList>
            <person name="Mattarelli P."/>
            <person name="Modesto M."/>
            <person name="Puglisi E."/>
            <person name="Morelli L."/>
            <person name="Spezio C."/>
            <person name="Bonetti A."/>
            <person name="Sandri C."/>
        </authorList>
    </citation>
    <scope>NUCLEOTIDE SEQUENCE [LARGE SCALE GENOMIC DNA]</scope>
    <source>
        <strain evidence="5">TRI7</strain>
    </source>
</reference>
<dbReference type="OrthoDB" id="3240140at2"/>
<evidence type="ECO:0000256" key="2">
    <source>
        <dbReference type="SAM" id="SignalP"/>
    </source>
</evidence>
<proteinExistence type="predicted"/>
<dbReference type="Pfam" id="PF17802">
    <property type="entry name" value="SpaA"/>
    <property type="match status" value="1"/>
</dbReference>